<dbReference type="RefSeq" id="WP_115900592.1">
    <property type="nucleotide sequence ID" value="NZ_QUNS01000002.1"/>
</dbReference>
<comment type="caution">
    <text evidence="2">The sequence shown here is derived from an EMBL/GenBank/DDBJ whole genome shotgun (WGS) entry which is preliminary data.</text>
</comment>
<protein>
    <submittedName>
        <fullName evidence="2">Uncharacterized protein</fullName>
    </submittedName>
</protein>
<evidence type="ECO:0000256" key="1">
    <source>
        <dbReference type="SAM" id="Phobius"/>
    </source>
</evidence>
<sequence>MKKNSANIILSVIASIYSTILIINIINCSKALQSKKNISSDNEMAIFTPLLVLLFVSFMVLSFSKWKKVVVYVGLVGVLSMILMRLFYYFDRNYTYNHEFSYTIFNFFGWYNHNSEYDKYDHLYLGMEVVIYPVILAFSYLLIHSTLKKFINRVSNRFSTYEF</sequence>
<proteinExistence type="predicted"/>
<evidence type="ECO:0000313" key="3">
    <source>
        <dbReference type="Proteomes" id="UP000256884"/>
    </source>
</evidence>
<keyword evidence="1" id="KW-1133">Transmembrane helix</keyword>
<feature type="transmembrane region" description="Helical" evidence="1">
    <location>
        <begin position="123"/>
        <end position="143"/>
    </location>
</feature>
<dbReference type="AlphaFoldDB" id="A0A3E0I9Z2"/>
<keyword evidence="1" id="KW-0812">Transmembrane</keyword>
<dbReference type="Proteomes" id="UP000256884">
    <property type="component" value="Unassembled WGS sequence"/>
</dbReference>
<reference evidence="2 3" key="1">
    <citation type="submission" date="2018-08" db="EMBL/GenBank/DDBJ databases">
        <title>Genomic Encyclopedia of Type Strains, Phase IV (KMG-IV): sequencing the most valuable type-strain genomes for metagenomic binning, comparative biology and taxonomic classification.</title>
        <authorList>
            <person name="Goeker M."/>
        </authorList>
    </citation>
    <scope>NUCLEOTIDE SEQUENCE [LARGE SCALE GENOMIC DNA]</scope>
    <source>
        <strain evidence="2 3">DSM 18841</strain>
    </source>
</reference>
<accession>A0A3E0I9Z2</accession>
<feature type="transmembrane region" description="Helical" evidence="1">
    <location>
        <begin position="46"/>
        <end position="63"/>
    </location>
</feature>
<dbReference type="EMBL" id="QUNS01000002">
    <property type="protein sequence ID" value="REH54965.1"/>
    <property type="molecule type" value="Genomic_DNA"/>
</dbReference>
<keyword evidence="1" id="KW-0472">Membrane</keyword>
<organism evidence="2 3">
    <name type="scientific">Tenacibaculum gallaicum</name>
    <dbReference type="NCBI Taxonomy" id="561505"/>
    <lineage>
        <taxon>Bacteria</taxon>
        <taxon>Pseudomonadati</taxon>
        <taxon>Bacteroidota</taxon>
        <taxon>Flavobacteriia</taxon>
        <taxon>Flavobacteriales</taxon>
        <taxon>Flavobacteriaceae</taxon>
        <taxon>Tenacibaculum</taxon>
    </lineage>
</organism>
<keyword evidence="3" id="KW-1185">Reference proteome</keyword>
<evidence type="ECO:0000313" key="2">
    <source>
        <dbReference type="EMBL" id="REH54965.1"/>
    </source>
</evidence>
<name>A0A3E0I9Z2_9FLAO</name>
<feature type="transmembrane region" description="Helical" evidence="1">
    <location>
        <begin position="70"/>
        <end position="90"/>
    </location>
</feature>
<feature type="transmembrane region" description="Helical" evidence="1">
    <location>
        <begin position="7"/>
        <end position="26"/>
    </location>
</feature>
<gene>
    <name evidence="2" type="ORF">C7448_102498</name>
</gene>